<proteinExistence type="inferred from homology"/>
<evidence type="ECO:0000256" key="5">
    <source>
        <dbReference type="ARBA" id="ARBA00023136"/>
    </source>
</evidence>
<dbReference type="Proteomes" id="UP001500552">
    <property type="component" value="Unassembled WGS sequence"/>
</dbReference>
<feature type="transmembrane region" description="Helical" evidence="6">
    <location>
        <begin position="141"/>
        <end position="161"/>
    </location>
</feature>
<evidence type="ECO:0000256" key="4">
    <source>
        <dbReference type="ARBA" id="ARBA00022989"/>
    </source>
</evidence>
<comment type="subcellular location">
    <subcellularLocation>
        <location evidence="1">Membrane</location>
    </subcellularLocation>
</comment>
<keyword evidence="4 6" id="KW-1133">Transmembrane helix</keyword>
<keyword evidence="5 6" id="KW-0472">Membrane</keyword>
<evidence type="ECO:0000256" key="6">
    <source>
        <dbReference type="SAM" id="Phobius"/>
    </source>
</evidence>
<feature type="transmembrane region" description="Helical" evidence="6">
    <location>
        <begin position="167"/>
        <end position="190"/>
    </location>
</feature>
<name>A0ABP8LEQ3_9BACT</name>
<accession>A0ABP8LEQ3</accession>
<dbReference type="PROSITE" id="PS01309">
    <property type="entry name" value="UPF0057"/>
    <property type="match status" value="1"/>
</dbReference>
<keyword evidence="8" id="KW-1185">Reference proteome</keyword>
<evidence type="ECO:0008006" key="9">
    <source>
        <dbReference type="Google" id="ProtNLM"/>
    </source>
</evidence>
<gene>
    <name evidence="7" type="ORF">GCM10023188_10620</name>
</gene>
<protein>
    <recommendedName>
        <fullName evidence="9">Proteolipid membrane potential modulator</fullName>
    </recommendedName>
</protein>
<dbReference type="Pfam" id="PF01679">
    <property type="entry name" value="Pmp3"/>
    <property type="match status" value="1"/>
</dbReference>
<comment type="similarity">
    <text evidence="2">Belongs to the UPF0057 (PMP3) family.</text>
</comment>
<evidence type="ECO:0000256" key="2">
    <source>
        <dbReference type="ARBA" id="ARBA00009530"/>
    </source>
</evidence>
<dbReference type="EMBL" id="BAABHC010000004">
    <property type="protein sequence ID" value="GAA4427497.1"/>
    <property type="molecule type" value="Genomic_DNA"/>
</dbReference>
<evidence type="ECO:0000256" key="3">
    <source>
        <dbReference type="ARBA" id="ARBA00022692"/>
    </source>
</evidence>
<evidence type="ECO:0000313" key="7">
    <source>
        <dbReference type="EMBL" id="GAA4427497.1"/>
    </source>
</evidence>
<reference evidence="8" key="1">
    <citation type="journal article" date="2019" name="Int. J. Syst. Evol. Microbiol.">
        <title>The Global Catalogue of Microorganisms (GCM) 10K type strain sequencing project: providing services to taxonomists for standard genome sequencing and annotation.</title>
        <authorList>
            <consortium name="The Broad Institute Genomics Platform"/>
            <consortium name="The Broad Institute Genome Sequencing Center for Infectious Disease"/>
            <person name="Wu L."/>
            <person name="Ma J."/>
        </authorList>
    </citation>
    <scope>NUCLEOTIDE SEQUENCE [LARGE SCALE GENOMIC DNA]</scope>
    <source>
        <strain evidence="8">JCM 17926</strain>
    </source>
</reference>
<organism evidence="7 8">
    <name type="scientific">Pontibacter saemangeumensis</name>
    <dbReference type="NCBI Taxonomy" id="1084525"/>
    <lineage>
        <taxon>Bacteria</taxon>
        <taxon>Pseudomonadati</taxon>
        <taxon>Bacteroidota</taxon>
        <taxon>Cytophagia</taxon>
        <taxon>Cytophagales</taxon>
        <taxon>Hymenobacteraceae</taxon>
        <taxon>Pontibacter</taxon>
    </lineage>
</organism>
<evidence type="ECO:0000313" key="8">
    <source>
        <dbReference type="Proteomes" id="UP001500552"/>
    </source>
</evidence>
<dbReference type="PANTHER" id="PTHR21659">
    <property type="entry name" value="HYDROPHOBIC PROTEIN RCI2 LOW TEMPERATURE AND SALT RESPONSIVE PROTEIN LTI6 -RELATED"/>
    <property type="match status" value="1"/>
</dbReference>
<dbReference type="InterPro" id="IPR000612">
    <property type="entry name" value="PMP3"/>
</dbReference>
<dbReference type="PANTHER" id="PTHR21659:SF42">
    <property type="entry name" value="UPF0057 MEMBRANE PROTEIN ZK632.10-RELATED"/>
    <property type="match status" value="1"/>
</dbReference>
<comment type="caution">
    <text evidence="7">The sequence shown here is derived from an EMBL/GenBank/DDBJ whole genome shotgun (WGS) entry which is preliminary data.</text>
</comment>
<sequence>MGQMLFSCSSAEYYRFSATKPEAYNTHKEKPAPEAAPATTAPAPTMAAVAVPITDEVAAPAAPALEASIATPAPAVVQKKSAGIVKAPTEKTTLSLEKREITVAEAEALAMANERLADMSKAEKKELKREMKEAFRQNGGGANIVEIILAVLLPPLAVFLHDGIGTSFWISIILTLLFWVPGIIYALLVVTDTI</sequence>
<evidence type="ECO:0000256" key="1">
    <source>
        <dbReference type="ARBA" id="ARBA00004370"/>
    </source>
</evidence>
<keyword evidence="3 6" id="KW-0812">Transmembrane</keyword>